<comment type="caution">
    <text evidence="8">The sequence shown here is derived from an EMBL/GenBank/DDBJ whole genome shotgun (WGS) entry which is preliminary data.</text>
</comment>
<dbReference type="CDD" id="cd07731">
    <property type="entry name" value="ComA-like_MBL-fold"/>
    <property type="match status" value="1"/>
</dbReference>
<dbReference type="SUPFAM" id="SSF56281">
    <property type="entry name" value="Metallo-hydrolase/oxidoreductase"/>
    <property type="match status" value="1"/>
</dbReference>
<accession>A0A1J5RZK9</accession>
<feature type="domain" description="Metallo-beta-lactamase" evidence="7">
    <location>
        <begin position="534"/>
        <end position="729"/>
    </location>
</feature>
<name>A0A1J5RZK9_9ZZZZ</name>
<keyword evidence="3 6" id="KW-0812">Transmembrane</keyword>
<dbReference type="SMART" id="SM00849">
    <property type="entry name" value="Lactamase_B"/>
    <property type="match status" value="1"/>
</dbReference>
<organism evidence="8">
    <name type="scientific">mine drainage metagenome</name>
    <dbReference type="NCBI Taxonomy" id="410659"/>
    <lineage>
        <taxon>unclassified sequences</taxon>
        <taxon>metagenomes</taxon>
        <taxon>ecological metagenomes</taxon>
    </lineage>
</organism>
<evidence type="ECO:0000256" key="1">
    <source>
        <dbReference type="ARBA" id="ARBA00004651"/>
    </source>
</evidence>
<feature type="transmembrane region" description="Helical" evidence="6">
    <location>
        <begin position="29"/>
        <end position="47"/>
    </location>
</feature>
<feature type="transmembrane region" description="Helical" evidence="6">
    <location>
        <begin position="59"/>
        <end position="77"/>
    </location>
</feature>
<protein>
    <submittedName>
        <fullName evidence="8">ComEC family competence protein</fullName>
    </submittedName>
</protein>
<dbReference type="AlphaFoldDB" id="A0A1J5RZK9"/>
<dbReference type="Pfam" id="PF00753">
    <property type="entry name" value="Lactamase_B"/>
    <property type="match status" value="1"/>
</dbReference>
<evidence type="ECO:0000259" key="7">
    <source>
        <dbReference type="SMART" id="SM00849"/>
    </source>
</evidence>
<dbReference type="InterPro" id="IPR004797">
    <property type="entry name" value="Competence_ComEC/Rec2"/>
</dbReference>
<feature type="transmembrane region" description="Helical" evidence="6">
    <location>
        <begin position="477"/>
        <end position="494"/>
    </location>
</feature>
<proteinExistence type="predicted"/>
<dbReference type="Pfam" id="PF03772">
    <property type="entry name" value="Competence"/>
    <property type="match status" value="1"/>
</dbReference>
<reference evidence="8" key="1">
    <citation type="submission" date="2016-10" db="EMBL/GenBank/DDBJ databases">
        <title>Sequence of Gallionella enrichment culture.</title>
        <authorList>
            <person name="Poehlein A."/>
            <person name="Muehling M."/>
            <person name="Daniel R."/>
        </authorList>
    </citation>
    <scope>NUCLEOTIDE SEQUENCE</scope>
</reference>
<dbReference type="NCBIfam" id="TIGR00360">
    <property type="entry name" value="ComEC_N-term"/>
    <property type="match status" value="1"/>
</dbReference>
<feature type="transmembrane region" description="Helical" evidence="6">
    <location>
        <begin position="5"/>
        <end position="23"/>
    </location>
</feature>
<dbReference type="PANTHER" id="PTHR30619">
    <property type="entry name" value="DNA INTERNALIZATION/COMPETENCE PROTEIN COMEC/REC2"/>
    <property type="match status" value="1"/>
</dbReference>
<dbReference type="InterPro" id="IPR004477">
    <property type="entry name" value="ComEC_N"/>
</dbReference>
<dbReference type="InterPro" id="IPR001279">
    <property type="entry name" value="Metallo-B-lactamas"/>
</dbReference>
<feature type="transmembrane region" description="Helical" evidence="6">
    <location>
        <begin position="293"/>
        <end position="311"/>
    </location>
</feature>
<dbReference type="InterPro" id="IPR025405">
    <property type="entry name" value="DUF4131"/>
</dbReference>
<evidence type="ECO:0000256" key="3">
    <source>
        <dbReference type="ARBA" id="ARBA00022692"/>
    </source>
</evidence>
<dbReference type="PANTHER" id="PTHR30619:SF1">
    <property type="entry name" value="RECOMBINATION PROTEIN 2"/>
    <property type="match status" value="1"/>
</dbReference>
<dbReference type="NCBIfam" id="TIGR00361">
    <property type="entry name" value="ComEC_Rec2"/>
    <property type="match status" value="1"/>
</dbReference>
<evidence type="ECO:0000256" key="4">
    <source>
        <dbReference type="ARBA" id="ARBA00022989"/>
    </source>
</evidence>
<dbReference type="EMBL" id="MLJW01000082">
    <property type="protein sequence ID" value="OIR01593.1"/>
    <property type="molecule type" value="Genomic_DNA"/>
</dbReference>
<dbReference type="GO" id="GO:0030420">
    <property type="term" value="P:establishment of competence for transformation"/>
    <property type="evidence" value="ECO:0007669"/>
    <property type="project" value="InterPro"/>
</dbReference>
<feature type="transmembrane region" description="Helical" evidence="6">
    <location>
        <begin position="364"/>
        <end position="382"/>
    </location>
</feature>
<feature type="transmembrane region" description="Helical" evidence="6">
    <location>
        <begin position="258"/>
        <end position="281"/>
    </location>
</feature>
<keyword evidence="4 6" id="KW-1133">Transmembrane helix</keyword>
<comment type="subcellular location">
    <subcellularLocation>
        <location evidence="1">Cell membrane</location>
        <topology evidence="1">Multi-pass membrane protein</topology>
    </subcellularLocation>
</comment>
<evidence type="ECO:0000256" key="6">
    <source>
        <dbReference type="SAM" id="Phobius"/>
    </source>
</evidence>
<gene>
    <name evidence="8" type="ORF">GALL_163040</name>
</gene>
<evidence type="ECO:0000256" key="2">
    <source>
        <dbReference type="ARBA" id="ARBA00022475"/>
    </source>
</evidence>
<evidence type="ECO:0000256" key="5">
    <source>
        <dbReference type="ARBA" id="ARBA00023136"/>
    </source>
</evidence>
<feature type="transmembrane region" description="Helical" evidence="6">
    <location>
        <begin position="419"/>
        <end position="439"/>
    </location>
</feature>
<evidence type="ECO:0000313" key="8">
    <source>
        <dbReference type="EMBL" id="OIR01593.1"/>
    </source>
</evidence>
<dbReference type="Gene3D" id="3.60.15.10">
    <property type="entry name" value="Ribonuclease Z/Hydroxyacylglutathione hydrolase-like"/>
    <property type="match status" value="1"/>
</dbReference>
<dbReference type="InterPro" id="IPR052159">
    <property type="entry name" value="Competence_DNA_uptake"/>
</dbReference>
<dbReference type="InterPro" id="IPR035681">
    <property type="entry name" value="ComA-like_MBL"/>
</dbReference>
<dbReference type="GO" id="GO:0005886">
    <property type="term" value="C:plasma membrane"/>
    <property type="evidence" value="ECO:0007669"/>
    <property type="project" value="UniProtKB-SubCell"/>
</dbReference>
<keyword evidence="5 6" id="KW-0472">Membrane</keyword>
<sequence length="793" mass="87747">MILRYATHMVSFALFFALGVWYLQQQATLPVLLAYWPLAVIVLLLPRANGKLLIAARRAAILMCAALLGFSYAAWIAQHRLSDALPDEWQGKNIAITGVVAEMPRLHERGLRFAFDVESVETEGAHVPRHIQLSTYDGDGNDPLELSAGERWQLTVRLKQPHGTGNPYNFDFEAWALERDIRAIGYVYAKGDNRRLSEQTSSPAYLVQRLRESVRTHFRKTLGDVPYAGVLTALAIGDQSGITQADWQVFTRTGVNHLMSISGLHITMLAGLVFGIVYWLWRRSIRLTLRFPARKAAVLAGLFAAIFYTLVSGYEVPAQRTLYMLATVGVMLMFSRNVSPSQLLATALMVVLLADPWAVLSPGFWLSFGAVALIFYVTANRLRKQHWLREYGKVQWAMMIGLIPPLLAMFQQLSLVSPIANAFAIPLVSFVVVPLTLLGTLPPFEWMLYVAHEAMVLCMYLLNMLDRLPYGVWAQHAPPVWTIVSGMGGALWMLAPRGFPMRWLGVLLLLPMFLVVPDRPAEGSARLIVFDVGQGLSVAVQTRNHALLYDTGPDFSGEADSGSRIIIPALRGMGVALLDVLVLSHGDMDHIGGTESVLKGVPVTNVISSLPNTHPKLQLAAHNEPCADGQSWEWDGVRFDMLHPARSNIPAALAHNNEGSCVLRVSTGQSSILLTGDIENLAESRLLKLHAKELPATMLVVPHHGSISSSSQAFVDAVHPRYAMFTSGYLNRFGHPREEITDRYRAAGSEVLRSDEDGAVTIVMDARNFRLERYRTAHARYWQHGVMPVAAGS</sequence>
<keyword evidence="2" id="KW-1003">Cell membrane</keyword>
<dbReference type="InterPro" id="IPR036866">
    <property type="entry name" value="RibonucZ/Hydroxyglut_hydro"/>
</dbReference>
<feature type="transmembrane region" description="Helical" evidence="6">
    <location>
        <begin position="446"/>
        <end position="465"/>
    </location>
</feature>
<dbReference type="Pfam" id="PF13567">
    <property type="entry name" value="DUF4131"/>
    <property type="match status" value="1"/>
</dbReference>